<evidence type="ECO:0000256" key="8">
    <source>
        <dbReference type="SAM" id="MobiDB-lite"/>
    </source>
</evidence>
<comment type="cofactor">
    <cofactor evidence="1">
        <name>Mn(2+)</name>
        <dbReference type="ChEBI" id="CHEBI:29035"/>
    </cofactor>
</comment>
<dbReference type="InterPro" id="IPR054708">
    <property type="entry name" value="MTPAP-like_central"/>
</dbReference>
<feature type="compositionally biased region" description="Low complexity" evidence="8">
    <location>
        <begin position="185"/>
        <end position="199"/>
    </location>
</feature>
<keyword evidence="7" id="KW-0460">Magnesium</keyword>
<feature type="compositionally biased region" description="Polar residues" evidence="8">
    <location>
        <begin position="1130"/>
        <end position="1141"/>
    </location>
</feature>
<feature type="compositionally biased region" description="Basic and acidic residues" evidence="8">
    <location>
        <begin position="1239"/>
        <end position="1252"/>
    </location>
</feature>
<feature type="compositionally biased region" description="Low complexity" evidence="8">
    <location>
        <begin position="814"/>
        <end position="825"/>
    </location>
</feature>
<dbReference type="Gene3D" id="1.10.1410.10">
    <property type="match status" value="1"/>
</dbReference>
<dbReference type="PANTHER" id="PTHR12271">
    <property type="entry name" value="POLY A POLYMERASE CID PAP -RELATED"/>
    <property type="match status" value="1"/>
</dbReference>
<protein>
    <recommendedName>
        <fullName evidence="4">polynucleotide adenylyltransferase</fullName>
        <ecNumber evidence="4">2.7.7.19</ecNumber>
    </recommendedName>
</protein>
<dbReference type="GO" id="GO:1990817">
    <property type="term" value="F:poly(A) RNA polymerase activity"/>
    <property type="evidence" value="ECO:0007669"/>
    <property type="project" value="UniProtKB-EC"/>
</dbReference>
<reference evidence="11" key="1">
    <citation type="submission" date="2023-06" db="EMBL/GenBank/DDBJ databases">
        <title>Genome-scale phylogeny and comparative genomics of the fungal order Sordariales.</title>
        <authorList>
            <consortium name="Lawrence Berkeley National Laboratory"/>
            <person name="Hensen N."/>
            <person name="Bonometti L."/>
            <person name="Westerberg I."/>
            <person name="Brannstrom I.O."/>
            <person name="Guillou S."/>
            <person name="Cros-Aarteil S."/>
            <person name="Calhoun S."/>
            <person name="Haridas S."/>
            <person name="Kuo A."/>
            <person name="Mondo S."/>
            <person name="Pangilinan J."/>
            <person name="Riley R."/>
            <person name="Labutti K."/>
            <person name="Andreopoulos B."/>
            <person name="Lipzen A."/>
            <person name="Chen C."/>
            <person name="Yanf M."/>
            <person name="Daum C."/>
            <person name="Ng V."/>
            <person name="Clum A."/>
            <person name="Steindorff A."/>
            <person name="Ohm R."/>
            <person name="Martin F."/>
            <person name="Silar P."/>
            <person name="Natvig D."/>
            <person name="Lalanne C."/>
            <person name="Gautier V."/>
            <person name="Ament-Velasquez S.L."/>
            <person name="Kruys A."/>
            <person name="Hutchinson M.I."/>
            <person name="Powell A.J."/>
            <person name="Barry K."/>
            <person name="Miller A.N."/>
            <person name="Grigoriev I.V."/>
            <person name="Debuchy R."/>
            <person name="Gladieux P."/>
            <person name="Thoren M.H."/>
            <person name="Johannesson H."/>
        </authorList>
    </citation>
    <scope>NUCLEOTIDE SEQUENCE</scope>
    <source>
        <strain evidence="11">8032-3</strain>
    </source>
</reference>
<feature type="compositionally biased region" description="Polar residues" evidence="8">
    <location>
        <begin position="826"/>
        <end position="847"/>
    </location>
</feature>
<feature type="domain" description="PAP-associated" evidence="9">
    <location>
        <begin position="509"/>
        <end position="563"/>
    </location>
</feature>
<dbReference type="Gene3D" id="3.30.460.10">
    <property type="entry name" value="Beta Polymerase, domain 2"/>
    <property type="match status" value="1"/>
</dbReference>
<dbReference type="PANTHER" id="PTHR12271:SF113">
    <property type="entry name" value="POLY(A) RNA POLYMERASE CID11"/>
    <property type="match status" value="1"/>
</dbReference>
<evidence type="ECO:0000313" key="12">
    <source>
        <dbReference type="Proteomes" id="UP001244011"/>
    </source>
</evidence>
<dbReference type="EMBL" id="MU839026">
    <property type="protein sequence ID" value="KAK1763561.1"/>
    <property type="molecule type" value="Genomic_DNA"/>
</dbReference>
<evidence type="ECO:0000259" key="10">
    <source>
        <dbReference type="Pfam" id="PF22600"/>
    </source>
</evidence>
<dbReference type="CDD" id="cd05402">
    <property type="entry name" value="NT_PAP_TUTase"/>
    <property type="match status" value="1"/>
</dbReference>
<feature type="region of interest" description="Disordered" evidence="8">
    <location>
        <begin position="622"/>
        <end position="661"/>
    </location>
</feature>
<feature type="region of interest" description="Disordered" evidence="8">
    <location>
        <begin position="1157"/>
        <end position="1294"/>
    </location>
</feature>
<feature type="compositionally biased region" description="Polar residues" evidence="8">
    <location>
        <begin position="217"/>
        <end position="233"/>
    </location>
</feature>
<sequence length="1294" mass="141676">MDSPPTTAESPHRYQSSPWSGAPSNSGTSRADLASQPEASPQVSGHLDLLPILFPQQSSLYQAQLLHYNKLIWPGRGGGGPQTQPLPPALSSPRSQTVARSRSSSKVSNNHNSHSKPGTQNCHGNRSAGNPDTADRALITPGKEMASKMSGKKRGDAASAANPSNPQNSQHPLPTRPAAQTVPGVVSTSAQSSSVPSTPHQYARKFSFESREPSPGAIQNHSPRSAYSETNSTLPSLRPLPPRFGGCRFETAPAYSRRRMNYSLGSDKLERVDLGTVKAKLSEDEERKLTTDMRELYDRLLPTRDIEKNRQKLVLKLEKLFNSEWPGHDIRVHLFGSSGNMLCSDDSDVDICITTEWKELEGVCMIAELLAKHGMEKVVCVSSAKVPIVKIWDPELGLACDMNVNNTLALENTRMVRTYVELDDRVRPLAMIIKYWTRKRIVNDAAFGGTLSSYTWICMIIAFLQLRDIPVLPALHQQRHKLTNKDGCKSAFADDLDKLRGFGRKNKDSLGDLLFHFFRFYAHEFDYDKFALSIRLGKLVTKTEKKWHLALNNCLCVEEPFNIVRNLGNTADDTSFRGLHLELRRAFDLIAEGKLEECCEQYVFPKEEERIWQKPAAAPRPILVRSSSQQHSNRGGRGGYRGGGRQFHRGGNNNRRASSSVAYETNPSFVQSGVQAATMTPQEAQFLWYQAQQQALHQDIFGTALNALQAQESNLRLHLYSQQQALQQHQALAHAQRMQGGPTQSTDRPRTNSFDNPPLSAPLRGDIQYMYSYAVQQNPYYIHPGFTTYPSSPSATASSTVPEFRRSLHRSNATTDSGTSTGSGSLRSQSQPASRSSMPTSQPLQSYPTPTQPPAAVPTFPSRQINGVPIPSFIPDEANDSEFDDSPAKPISDSPPEDEGPRYVGYYVNETSSPGQKANGNAMGIPTFGDLGQSSQGGRRRLSTDQLPQSILDRRMKRTSRSPSPLGHFRAFSVGTHSAPLASTPFTPSGSKLSATRSPLIVNGTGTGAKPGVGSGSGYGRQPLAGDITGSEDSSYDNPLRINQPARLPDSWTGQLAQPQAPSDSSTTPKDRPVVVNGSTSTYSPTAAQIFSEAQLYGHHMAMSGLNAPYYLPMAPEGLNDLSKLPPSSRLRTTSRQQQSGIAPLDLATGEFSNHLSPVYENRTSPPALMRKPETPSRTDKVPATTKSSVLKDSRLDLPSRPAQKSPPTKQLSPMNGPISKQEIMGNASMSNPRVNGISRDHGHMRNSKSESENPAGWQKPKNRKRGIADLKSAANGFLHSEQLPKNDADRKGG</sequence>
<feature type="compositionally biased region" description="Low complexity" evidence="8">
    <location>
        <begin position="100"/>
        <end position="116"/>
    </location>
</feature>
<evidence type="ECO:0000256" key="3">
    <source>
        <dbReference type="ARBA" id="ARBA00008593"/>
    </source>
</evidence>
<evidence type="ECO:0000256" key="6">
    <source>
        <dbReference type="ARBA" id="ARBA00022723"/>
    </source>
</evidence>
<keyword evidence="12" id="KW-1185">Reference proteome</keyword>
<dbReference type="SUPFAM" id="SSF81301">
    <property type="entry name" value="Nucleotidyltransferase"/>
    <property type="match status" value="1"/>
</dbReference>
<feature type="compositionally biased region" description="Gly residues" evidence="8">
    <location>
        <begin position="635"/>
        <end position="645"/>
    </location>
</feature>
<dbReference type="InterPro" id="IPR043519">
    <property type="entry name" value="NT_sf"/>
</dbReference>
<name>A0AAJ0BSQ6_9PEZI</name>
<dbReference type="RefSeq" id="XP_060279774.1">
    <property type="nucleotide sequence ID" value="XM_060431235.1"/>
</dbReference>
<evidence type="ECO:0000256" key="1">
    <source>
        <dbReference type="ARBA" id="ARBA00001936"/>
    </source>
</evidence>
<feature type="region of interest" description="Disordered" evidence="8">
    <location>
        <begin position="728"/>
        <end position="761"/>
    </location>
</feature>
<dbReference type="GO" id="GO:0010605">
    <property type="term" value="P:negative regulation of macromolecule metabolic process"/>
    <property type="evidence" value="ECO:0007669"/>
    <property type="project" value="UniProtKB-ARBA"/>
</dbReference>
<dbReference type="EC" id="2.7.7.19" evidence="4"/>
<dbReference type="SUPFAM" id="SSF81631">
    <property type="entry name" value="PAP/OAS1 substrate-binding domain"/>
    <property type="match status" value="1"/>
</dbReference>
<evidence type="ECO:0000256" key="5">
    <source>
        <dbReference type="ARBA" id="ARBA00022679"/>
    </source>
</evidence>
<accession>A0AAJ0BSQ6</accession>
<dbReference type="InterPro" id="IPR002058">
    <property type="entry name" value="PAP_assoc"/>
</dbReference>
<feature type="compositionally biased region" description="Polar residues" evidence="8">
    <location>
        <begin position="1"/>
        <end position="29"/>
    </location>
</feature>
<feature type="region of interest" description="Disordered" evidence="8">
    <location>
        <begin position="1"/>
        <end position="43"/>
    </location>
</feature>
<dbReference type="GO" id="GO:0031123">
    <property type="term" value="P:RNA 3'-end processing"/>
    <property type="evidence" value="ECO:0007669"/>
    <property type="project" value="TreeGrafter"/>
</dbReference>
<keyword evidence="6" id="KW-0479">Metal-binding</keyword>
<keyword evidence="5" id="KW-0808">Transferase</keyword>
<feature type="region of interest" description="Disordered" evidence="8">
    <location>
        <begin position="77"/>
        <end position="240"/>
    </location>
</feature>
<dbReference type="GeneID" id="85314422"/>
<feature type="compositionally biased region" description="Basic and acidic residues" evidence="8">
    <location>
        <begin position="1171"/>
        <end position="1181"/>
    </location>
</feature>
<feature type="compositionally biased region" description="Polar residues" evidence="8">
    <location>
        <begin position="117"/>
        <end position="130"/>
    </location>
</feature>
<gene>
    <name evidence="11" type="ORF">QBC33DRAFT_580959</name>
</gene>
<comment type="cofactor">
    <cofactor evidence="2">
        <name>Mg(2+)</name>
        <dbReference type="ChEBI" id="CHEBI:18420"/>
    </cofactor>
</comment>
<dbReference type="Pfam" id="PF22600">
    <property type="entry name" value="MTPAP-like_central"/>
    <property type="match status" value="1"/>
</dbReference>
<feature type="region of interest" description="Disordered" evidence="8">
    <location>
        <begin position="791"/>
        <end position="906"/>
    </location>
</feature>
<feature type="region of interest" description="Disordered" evidence="8">
    <location>
        <begin position="1004"/>
        <end position="1082"/>
    </location>
</feature>
<evidence type="ECO:0000256" key="4">
    <source>
        <dbReference type="ARBA" id="ARBA00012388"/>
    </source>
</evidence>
<feature type="compositionally biased region" description="Polar residues" evidence="8">
    <location>
        <begin position="1052"/>
        <end position="1068"/>
    </location>
</feature>
<comment type="caution">
    <text evidence="11">The sequence shown here is derived from an EMBL/GenBank/DDBJ whole genome shotgun (WGS) entry which is preliminary data.</text>
</comment>
<feature type="compositionally biased region" description="Gly residues" evidence="8">
    <location>
        <begin position="1005"/>
        <end position="1019"/>
    </location>
</feature>
<organism evidence="11 12">
    <name type="scientific">Phialemonium atrogriseum</name>
    <dbReference type="NCBI Taxonomy" id="1093897"/>
    <lineage>
        <taxon>Eukaryota</taxon>
        <taxon>Fungi</taxon>
        <taxon>Dikarya</taxon>
        <taxon>Ascomycota</taxon>
        <taxon>Pezizomycotina</taxon>
        <taxon>Sordariomycetes</taxon>
        <taxon>Sordariomycetidae</taxon>
        <taxon>Cephalothecales</taxon>
        <taxon>Cephalothecaceae</taxon>
        <taxon>Phialemonium</taxon>
    </lineage>
</organism>
<proteinExistence type="inferred from homology"/>
<dbReference type="Proteomes" id="UP001244011">
    <property type="component" value="Unassembled WGS sequence"/>
</dbReference>
<evidence type="ECO:0000256" key="7">
    <source>
        <dbReference type="ARBA" id="ARBA00022842"/>
    </source>
</evidence>
<dbReference type="GO" id="GO:0046872">
    <property type="term" value="F:metal ion binding"/>
    <property type="evidence" value="ECO:0007669"/>
    <property type="project" value="UniProtKB-KW"/>
</dbReference>
<comment type="similarity">
    <text evidence="3">Belongs to the DNA polymerase type-B-like family.</text>
</comment>
<feature type="compositionally biased region" description="Basic and acidic residues" evidence="8">
    <location>
        <begin position="1283"/>
        <end position="1294"/>
    </location>
</feature>
<feature type="compositionally biased region" description="Low complexity" evidence="8">
    <location>
        <begin position="791"/>
        <end position="800"/>
    </location>
</feature>
<feature type="compositionally biased region" description="Polar residues" evidence="8">
    <location>
        <begin position="741"/>
        <end position="755"/>
    </location>
</feature>
<evidence type="ECO:0000313" key="11">
    <source>
        <dbReference type="EMBL" id="KAK1763561.1"/>
    </source>
</evidence>
<dbReference type="Pfam" id="PF03828">
    <property type="entry name" value="PAP_assoc"/>
    <property type="match status" value="1"/>
</dbReference>
<feature type="domain" description="Poly(A) RNA polymerase mitochondrial-like central palm" evidence="10">
    <location>
        <begin position="289"/>
        <end position="420"/>
    </location>
</feature>
<feature type="compositionally biased region" description="Low complexity" evidence="8">
    <location>
        <begin position="157"/>
        <end position="170"/>
    </location>
</feature>
<evidence type="ECO:0000256" key="2">
    <source>
        <dbReference type="ARBA" id="ARBA00001946"/>
    </source>
</evidence>
<evidence type="ECO:0000259" key="9">
    <source>
        <dbReference type="Pfam" id="PF03828"/>
    </source>
</evidence>
<feature type="region of interest" description="Disordered" evidence="8">
    <location>
        <begin position="1122"/>
        <end position="1144"/>
    </location>
</feature>